<feature type="non-terminal residue" evidence="9">
    <location>
        <position position="1"/>
    </location>
</feature>
<evidence type="ECO:0000313" key="9">
    <source>
        <dbReference type="EMBL" id="JAT22523.1"/>
    </source>
</evidence>
<dbReference type="GO" id="GO:0160148">
    <property type="term" value="F:tRNA pseudouridine(55) synthase activity"/>
    <property type="evidence" value="ECO:0007669"/>
    <property type="project" value="UniProtKB-EC"/>
</dbReference>
<dbReference type="FunFam" id="3.30.70.2510:FF:000001">
    <property type="entry name" value="tRNA pseudouridine synthase Pus10"/>
    <property type="match status" value="1"/>
</dbReference>
<evidence type="ECO:0000256" key="1">
    <source>
        <dbReference type="ARBA" id="ARBA00009652"/>
    </source>
</evidence>
<dbReference type="InterPro" id="IPR048741">
    <property type="entry name" value="Pus10-like_C"/>
</dbReference>
<dbReference type="EMBL" id="GEBQ01017454">
    <property type="protein sequence ID" value="JAT22523.1"/>
    <property type="molecule type" value="Transcribed_RNA"/>
</dbReference>
<evidence type="ECO:0000256" key="5">
    <source>
        <dbReference type="ARBA" id="ARBA00075270"/>
    </source>
</evidence>
<evidence type="ECO:0000256" key="3">
    <source>
        <dbReference type="ARBA" id="ARBA00022694"/>
    </source>
</evidence>
<keyword evidence="3" id="KW-0819">tRNA processing</keyword>
<reference evidence="9" key="1">
    <citation type="submission" date="2015-11" db="EMBL/GenBank/DDBJ databases">
        <title>De novo transcriptome assembly of four potential Pierce s Disease insect vectors from Arizona vineyards.</title>
        <authorList>
            <person name="Tassone E.E."/>
        </authorList>
    </citation>
    <scope>NUCLEOTIDE SEQUENCE</scope>
</reference>
<accession>A0A1B6LFP8</accession>
<dbReference type="AlphaFoldDB" id="A0A1B6LFP8"/>
<dbReference type="InterPro" id="IPR039894">
    <property type="entry name" value="Pus10-like"/>
</dbReference>
<evidence type="ECO:0000256" key="2">
    <source>
        <dbReference type="ARBA" id="ARBA00012787"/>
    </source>
</evidence>
<protein>
    <recommendedName>
        <fullName evidence="2">tRNA pseudouridine(55) synthase</fullName>
        <ecNumber evidence="2">5.4.99.25</ecNumber>
    </recommendedName>
    <alternativeName>
        <fullName evidence="7">tRNA pseudouridine 55 synthase</fullName>
    </alternativeName>
    <alternativeName>
        <fullName evidence="5">tRNA pseudouridylate synthase</fullName>
    </alternativeName>
    <alternativeName>
        <fullName evidence="6">tRNA-uridine isomerase</fullName>
    </alternativeName>
</protein>
<dbReference type="FunFam" id="3.30.70.3190:FF:000001">
    <property type="entry name" value="tRNA pseudouridine synthase Pus10"/>
    <property type="match status" value="1"/>
</dbReference>
<gene>
    <name evidence="9" type="ORF">g.10513</name>
</gene>
<proteinExistence type="inferred from homology"/>
<evidence type="ECO:0000256" key="6">
    <source>
        <dbReference type="ARBA" id="ARBA00079393"/>
    </source>
</evidence>
<comment type="similarity">
    <text evidence="1">Belongs to the pseudouridine synthase Pus10 family.</text>
</comment>
<evidence type="ECO:0000256" key="4">
    <source>
        <dbReference type="ARBA" id="ARBA00023235"/>
    </source>
</evidence>
<dbReference type="InterPro" id="IPR020103">
    <property type="entry name" value="PsdUridine_synth_cat_dom_sf"/>
</dbReference>
<dbReference type="GO" id="GO:0031119">
    <property type="term" value="P:tRNA pseudouridine synthesis"/>
    <property type="evidence" value="ECO:0007669"/>
    <property type="project" value="UniProtKB-ARBA"/>
</dbReference>
<dbReference type="Gene3D" id="3.30.70.2510">
    <property type="match status" value="1"/>
</dbReference>
<dbReference type="PANTHER" id="PTHR21568">
    <property type="entry name" value="TRNA PSEUDOURIDINE SYNTHASE PUS10"/>
    <property type="match status" value="1"/>
</dbReference>
<dbReference type="GO" id="GO:0003723">
    <property type="term" value="F:RNA binding"/>
    <property type="evidence" value="ECO:0007669"/>
    <property type="project" value="InterPro"/>
</dbReference>
<keyword evidence="4" id="KW-0413">Isomerase</keyword>
<dbReference type="EC" id="5.4.99.25" evidence="2"/>
<dbReference type="PANTHER" id="PTHR21568:SF0">
    <property type="entry name" value="TRNA PSEUDOURIDINE SYNTHASE PUS10"/>
    <property type="match status" value="1"/>
</dbReference>
<feature type="domain" description="Pus10-like C-terminal" evidence="8">
    <location>
        <begin position="90"/>
        <end position="328"/>
    </location>
</feature>
<dbReference type="SUPFAM" id="SSF55120">
    <property type="entry name" value="Pseudouridine synthase"/>
    <property type="match status" value="1"/>
</dbReference>
<dbReference type="Pfam" id="PF21238">
    <property type="entry name" value="Pus10_C"/>
    <property type="match status" value="1"/>
</dbReference>
<evidence type="ECO:0000256" key="7">
    <source>
        <dbReference type="ARBA" id="ARBA00083669"/>
    </source>
</evidence>
<evidence type="ECO:0000259" key="8">
    <source>
        <dbReference type="Pfam" id="PF21238"/>
    </source>
</evidence>
<dbReference type="Gene3D" id="3.30.70.3190">
    <property type="match status" value="1"/>
</dbReference>
<organism evidence="9">
    <name type="scientific">Graphocephala atropunctata</name>
    <dbReference type="NCBI Taxonomy" id="36148"/>
    <lineage>
        <taxon>Eukaryota</taxon>
        <taxon>Metazoa</taxon>
        <taxon>Ecdysozoa</taxon>
        <taxon>Arthropoda</taxon>
        <taxon>Hexapoda</taxon>
        <taxon>Insecta</taxon>
        <taxon>Pterygota</taxon>
        <taxon>Neoptera</taxon>
        <taxon>Paraneoptera</taxon>
        <taxon>Hemiptera</taxon>
        <taxon>Auchenorrhyncha</taxon>
        <taxon>Membracoidea</taxon>
        <taxon>Cicadellidae</taxon>
        <taxon>Cicadellinae</taxon>
        <taxon>Cicadellini</taxon>
        <taxon>Graphocephala</taxon>
    </lineage>
</organism>
<sequence length="334" mass="37959">STWILRSEDDHAEIKCLLDMYPNKFNEQKIKVRKLRHLKGPTLLFSRKTVESLLALEDRDQFSRYYPVPPTVPTHAAICNNVLFEQSCIYVAGRYNKFVRELPQTAWIIQEQRKLETSVHELIGDSVQAVTKAQGSKLLASGREDVDVRMLGSGRPFALELLSPRHVVLTDQEMRDLERRINTQAAGRIAVNQLKVVPKSSLEMLKKGEEMKRKTYTAYCVVRAVDSKRLAEVGGQAPLTVQQKTPVRVLHRRTVAIRSKVIHWMQVSDVRHCPDNDTTYFKLELTTQAGTYIKEFVHGDFGRTKPSLGDLLGGVSPDCLALDVQNIDLEWPPV</sequence>
<name>A0A1B6LFP8_9HEMI</name>